<dbReference type="AlphaFoldDB" id="A0AA40E9K9"/>
<keyword evidence="1" id="KW-0472">Membrane</keyword>
<accession>A0AA40E9K9</accession>
<evidence type="ECO:0000313" key="2">
    <source>
        <dbReference type="EMBL" id="KAK0729141.1"/>
    </source>
</evidence>
<proteinExistence type="predicted"/>
<evidence type="ECO:0000313" key="3">
    <source>
        <dbReference type="Proteomes" id="UP001172159"/>
    </source>
</evidence>
<feature type="transmembrane region" description="Helical" evidence="1">
    <location>
        <begin position="63"/>
        <end position="81"/>
    </location>
</feature>
<feature type="transmembrane region" description="Helical" evidence="1">
    <location>
        <begin position="36"/>
        <end position="57"/>
    </location>
</feature>
<keyword evidence="1" id="KW-1133">Transmembrane helix</keyword>
<organism evidence="2 3">
    <name type="scientific">Apiosordaria backusii</name>
    <dbReference type="NCBI Taxonomy" id="314023"/>
    <lineage>
        <taxon>Eukaryota</taxon>
        <taxon>Fungi</taxon>
        <taxon>Dikarya</taxon>
        <taxon>Ascomycota</taxon>
        <taxon>Pezizomycotina</taxon>
        <taxon>Sordariomycetes</taxon>
        <taxon>Sordariomycetidae</taxon>
        <taxon>Sordariales</taxon>
        <taxon>Lasiosphaeriaceae</taxon>
        <taxon>Apiosordaria</taxon>
    </lineage>
</organism>
<name>A0AA40E9K9_9PEZI</name>
<feature type="transmembrane region" description="Helical" evidence="1">
    <location>
        <begin position="6"/>
        <end position="24"/>
    </location>
</feature>
<dbReference type="Proteomes" id="UP001172159">
    <property type="component" value="Unassembled WGS sequence"/>
</dbReference>
<evidence type="ECO:0000256" key="1">
    <source>
        <dbReference type="SAM" id="Phobius"/>
    </source>
</evidence>
<dbReference type="EMBL" id="JAUKTV010000009">
    <property type="protein sequence ID" value="KAK0729141.1"/>
    <property type="molecule type" value="Genomic_DNA"/>
</dbReference>
<keyword evidence="1" id="KW-0812">Transmembrane</keyword>
<reference evidence="2" key="1">
    <citation type="submission" date="2023-06" db="EMBL/GenBank/DDBJ databases">
        <title>Genome-scale phylogeny and comparative genomics of the fungal order Sordariales.</title>
        <authorList>
            <consortium name="Lawrence Berkeley National Laboratory"/>
            <person name="Hensen N."/>
            <person name="Bonometti L."/>
            <person name="Westerberg I."/>
            <person name="Brannstrom I.O."/>
            <person name="Guillou S."/>
            <person name="Cros-Aarteil S."/>
            <person name="Calhoun S."/>
            <person name="Haridas S."/>
            <person name="Kuo A."/>
            <person name="Mondo S."/>
            <person name="Pangilinan J."/>
            <person name="Riley R."/>
            <person name="Labutti K."/>
            <person name="Andreopoulos B."/>
            <person name="Lipzen A."/>
            <person name="Chen C."/>
            <person name="Yanf M."/>
            <person name="Daum C."/>
            <person name="Ng V."/>
            <person name="Clum A."/>
            <person name="Steindorff A."/>
            <person name="Ohm R."/>
            <person name="Martin F."/>
            <person name="Silar P."/>
            <person name="Natvig D."/>
            <person name="Lalanne C."/>
            <person name="Gautier V."/>
            <person name="Ament-Velasquez S.L."/>
            <person name="Kruys A."/>
            <person name="Hutchinson M.I."/>
            <person name="Powell A.J."/>
            <person name="Barry K."/>
            <person name="Miller A.N."/>
            <person name="Grigoriev I.V."/>
            <person name="Debuchy R."/>
            <person name="Gladieux P."/>
            <person name="Thoren M.H."/>
            <person name="Johannesson H."/>
        </authorList>
    </citation>
    <scope>NUCLEOTIDE SEQUENCE</scope>
    <source>
        <strain evidence="2">CBS 540.89</strain>
    </source>
</reference>
<protein>
    <submittedName>
        <fullName evidence="2">Uncharacterized protein</fullName>
    </submittedName>
</protein>
<keyword evidence="3" id="KW-1185">Reference proteome</keyword>
<comment type="caution">
    <text evidence="2">The sequence shown here is derived from an EMBL/GenBank/DDBJ whole genome shotgun (WGS) entry which is preliminary data.</text>
</comment>
<gene>
    <name evidence="2" type="ORF">B0T21DRAFT_370434</name>
</gene>
<sequence length="90" mass="10438">MALVELVFQFFYPSTNTLLFFWMISLGMHKLGHMNYGSFGDVFFSFYIGYLLSGLFILPSFASALTCLVFLDSGFLFLFWWKQVKASLLF</sequence>